<evidence type="ECO:0000256" key="3">
    <source>
        <dbReference type="ARBA" id="ARBA00022553"/>
    </source>
</evidence>
<keyword evidence="9" id="KW-0812">Transmembrane</keyword>
<evidence type="ECO:0000256" key="2">
    <source>
        <dbReference type="ARBA" id="ARBA00012438"/>
    </source>
</evidence>
<dbReference type="SUPFAM" id="SSF55874">
    <property type="entry name" value="ATPase domain of HSP90 chaperone/DNA topoisomerase II/histidine kinase"/>
    <property type="match status" value="1"/>
</dbReference>
<evidence type="ECO:0000256" key="4">
    <source>
        <dbReference type="ARBA" id="ARBA00022679"/>
    </source>
</evidence>
<dbReference type="CDD" id="cd00082">
    <property type="entry name" value="HisKA"/>
    <property type="match status" value="1"/>
</dbReference>
<dbReference type="InterPro" id="IPR036890">
    <property type="entry name" value="HATPase_C_sf"/>
</dbReference>
<comment type="catalytic activity">
    <reaction evidence="1">
        <text>ATP + protein L-histidine = ADP + protein N-phospho-L-histidine.</text>
        <dbReference type="EC" id="2.7.13.3"/>
    </reaction>
</comment>
<dbReference type="SMART" id="SM00387">
    <property type="entry name" value="HATPase_c"/>
    <property type="match status" value="1"/>
</dbReference>
<protein>
    <recommendedName>
        <fullName evidence="2">histidine kinase</fullName>
        <ecNumber evidence="2">2.7.13.3</ecNumber>
    </recommendedName>
</protein>
<dbReference type="Proteomes" id="UP000007039">
    <property type="component" value="Chromosome"/>
</dbReference>
<dbReference type="PANTHER" id="PTHR43065">
    <property type="entry name" value="SENSOR HISTIDINE KINASE"/>
    <property type="match status" value="1"/>
</dbReference>
<evidence type="ECO:0000313" key="11">
    <source>
        <dbReference type="EMBL" id="ADR18554.1"/>
    </source>
</evidence>
<dbReference type="InterPro" id="IPR036097">
    <property type="entry name" value="HisK_dim/P_sf"/>
</dbReference>
<feature type="transmembrane region" description="Helical" evidence="9">
    <location>
        <begin position="148"/>
        <end position="168"/>
    </location>
</feature>
<dbReference type="PRINTS" id="PR00344">
    <property type="entry name" value="BCTRLSENSOR"/>
</dbReference>
<dbReference type="Gene3D" id="3.30.565.10">
    <property type="entry name" value="Histidine kinase-like ATPase, C-terminal domain"/>
    <property type="match status" value="1"/>
</dbReference>
<dbReference type="Pfam" id="PF02518">
    <property type="entry name" value="HATPase_c"/>
    <property type="match status" value="1"/>
</dbReference>
<evidence type="ECO:0000259" key="10">
    <source>
        <dbReference type="PROSITE" id="PS50109"/>
    </source>
</evidence>
<keyword evidence="6 11" id="KW-0418">Kinase</keyword>
<keyword evidence="9" id="KW-1133">Transmembrane helix</keyword>
<dbReference type="InterPro" id="IPR004358">
    <property type="entry name" value="Sig_transdc_His_kin-like_C"/>
</dbReference>
<keyword evidence="5" id="KW-0547">Nucleotide-binding</keyword>
<dbReference type="Pfam" id="PF00512">
    <property type="entry name" value="HisKA"/>
    <property type="match status" value="1"/>
</dbReference>
<evidence type="ECO:0000313" key="12">
    <source>
        <dbReference type="Proteomes" id="UP000007039"/>
    </source>
</evidence>
<proteinExistence type="predicted"/>
<evidence type="ECO:0000256" key="7">
    <source>
        <dbReference type="ARBA" id="ARBA00022840"/>
    </source>
</evidence>
<dbReference type="OrthoDB" id="9781147at2"/>
<dbReference type="KEGG" id="cni:Calni_0642"/>
<evidence type="ECO:0000256" key="1">
    <source>
        <dbReference type="ARBA" id="ARBA00000085"/>
    </source>
</evidence>
<dbReference type="GO" id="GO:0005524">
    <property type="term" value="F:ATP binding"/>
    <property type="evidence" value="ECO:0007669"/>
    <property type="project" value="UniProtKB-KW"/>
</dbReference>
<organism evidence="11 12">
    <name type="scientific">Calditerrivibrio nitroreducens (strain DSM 19672 / NBRC 101217 / Yu37-1)</name>
    <dbReference type="NCBI Taxonomy" id="768670"/>
    <lineage>
        <taxon>Bacteria</taxon>
        <taxon>Pseudomonadati</taxon>
        <taxon>Deferribacterota</taxon>
        <taxon>Deferribacteres</taxon>
        <taxon>Deferribacterales</taxon>
        <taxon>Calditerrivibrionaceae</taxon>
    </lineage>
</organism>
<dbReference type="PROSITE" id="PS50109">
    <property type="entry name" value="HIS_KIN"/>
    <property type="match status" value="1"/>
</dbReference>
<name>E4TG04_CALNY</name>
<feature type="transmembrane region" description="Helical" evidence="9">
    <location>
        <begin position="14"/>
        <end position="36"/>
    </location>
</feature>
<dbReference type="GO" id="GO:0000155">
    <property type="term" value="F:phosphorelay sensor kinase activity"/>
    <property type="evidence" value="ECO:0007669"/>
    <property type="project" value="InterPro"/>
</dbReference>
<feature type="domain" description="Histidine kinase" evidence="10">
    <location>
        <begin position="251"/>
        <end position="450"/>
    </location>
</feature>
<reference evidence="11 12" key="2">
    <citation type="journal article" date="2011" name="Stand. Genomic Sci.">
        <title>Complete genome sequence of Calditerrivibrio nitroreducens type strain (Yu37-1).</title>
        <authorList>
            <person name="Pitluck S."/>
            <person name="Sikorski J."/>
            <person name="Zeytun A."/>
            <person name="Lapidus A."/>
            <person name="Nolan M."/>
            <person name="Lucas S."/>
            <person name="Hammon N."/>
            <person name="Deshpande S."/>
            <person name="Cheng J.F."/>
            <person name="Tapia R."/>
            <person name="Han C."/>
            <person name="Goodwin L."/>
            <person name="Liolios K."/>
            <person name="Pagani I."/>
            <person name="Ivanova N."/>
            <person name="Mavromatis K."/>
            <person name="Pati A."/>
            <person name="Chen A."/>
            <person name="Palaniappan K."/>
            <person name="Hauser L."/>
            <person name="Chang Y.J."/>
            <person name="Jeffries C.D."/>
            <person name="Detter J.C."/>
            <person name="Brambilla E."/>
            <person name="Djao O.D."/>
            <person name="Rohde M."/>
            <person name="Spring S."/>
            <person name="Goker M."/>
            <person name="Woyke T."/>
            <person name="Bristow J."/>
            <person name="Eisen J.A."/>
            <person name="Markowitz V."/>
            <person name="Hugenholtz P."/>
            <person name="Kyrpides N.C."/>
            <person name="Klenk H.P."/>
            <person name="Land M."/>
        </authorList>
    </citation>
    <scope>NUCLEOTIDE SEQUENCE [LARGE SCALE GENOMIC DNA]</scope>
    <source>
        <strain evidence="12">DSM 19672 / NBRC 101217 / Yu37-1</strain>
    </source>
</reference>
<keyword evidence="12" id="KW-1185">Reference proteome</keyword>
<accession>E4TG04</accession>
<dbReference type="SUPFAM" id="SSF47384">
    <property type="entry name" value="Homodimeric domain of signal transducing histidine kinase"/>
    <property type="match status" value="1"/>
</dbReference>
<dbReference type="HOGENOM" id="CLU_000445_89_29_0"/>
<keyword evidence="7" id="KW-0067">ATP-binding</keyword>
<dbReference type="EC" id="2.7.13.3" evidence="2"/>
<dbReference type="Gene3D" id="1.10.287.130">
    <property type="match status" value="1"/>
</dbReference>
<keyword evidence="8" id="KW-0902">Two-component regulatory system</keyword>
<dbReference type="InterPro" id="IPR003594">
    <property type="entry name" value="HATPase_dom"/>
</dbReference>
<dbReference type="PANTHER" id="PTHR43065:SF10">
    <property type="entry name" value="PEROXIDE STRESS-ACTIVATED HISTIDINE KINASE MAK3"/>
    <property type="match status" value="1"/>
</dbReference>
<sequence length="455" mass="52418" precursor="true">MLRIPITKSFKKRIFFSINIFILLIFITGIFIAYNLNKKILFDQMKNITYINYKTVERQIAEAIIYDDIYSIFSIINGIILNTEIFSNIFILDKNGEYITDAKVNKKIPEQKTDILSMSYNITINNTKTGTIIFEINKKYFTDKLIRSLYLIILMHILAFVVVSVFLYKFIDYLLKPLTDLTNKLESVSDISSIPENVIIHHNDPNEIIKLKETIIQLSKNLLKQIQKNIEQEKEIIIKDKIFSIGMMAAGLAHHLKNPIMTIKLLLTPLKNEINTDDAKKDLEVINSELNRMLKLINEFMLLSKDTKIAFEEVKVSELFNKILNNFSSLKGVNFNFNNTEISFRSNYEKLLMIFENLISNSINAGSDTISINVFKRDNKVVFELTDNGYGIPDDIKDKIFIPFFTTRKSGTGLGLAYVENLVALLDGRIFVDKSYGNGAKFVIEIKDEDKNIDN</sequence>
<dbReference type="AlphaFoldDB" id="E4TG04"/>
<reference key="1">
    <citation type="submission" date="2010-11" db="EMBL/GenBank/DDBJ databases">
        <title>The complete genome of chromosome of Calditerrivibrio nitroreducens DSM 19672.</title>
        <authorList>
            <consortium name="US DOE Joint Genome Institute (JGI-PGF)"/>
            <person name="Lucas S."/>
            <person name="Copeland A."/>
            <person name="Lapidus A."/>
            <person name="Bruce D."/>
            <person name="Goodwin L."/>
            <person name="Pitluck S."/>
            <person name="Kyrpides N."/>
            <person name="Mavromatis K."/>
            <person name="Ivanova N."/>
            <person name="Mikhailova N."/>
            <person name="Zeytun A."/>
            <person name="Brettin T."/>
            <person name="Detter J.C."/>
            <person name="Tapia R."/>
            <person name="Han C."/>
            <person name="Land M."/>
            <person name="Hauser L."/>
            <person name="Markowitz V."/>
            <person name="Cheng J.-F."/>
            <person name="Hugenholtz P."/>
            <person name="Woyke T."/>
            <person name="Wu D."/>
            <person name="Spring S."/>
            <person name="Schroeder M."/>
            <person name="Brambilla E."/>
            <person name="Klenk H.-P."/>
            <person name="Eisen J.A."/>
        </authorList>
    </citation>
    <scope>NUCLEOTIDE SEQUENCE [LARGE SCALE GENOMIC DNA]</scope>
    <source>
        <strain>DSM 19672</strain>
    </source>
</reference>
<evidence type="ECO:0000256" key="6">
    <source>
        <dbReference type="ARBA" id="ARBA00022777"/>
    </source>
</evidence>
<gene>
    <name evidence="11" type="ordered locus">Calni_0642</name>
</gene>
<evidence type="ECO:0000256" key="5">
    <source>
        <dbReference type="ARBA" id="ARBA00022741"/>
    </source>
</evidence>
<dbReference type="InterPro" id="IPR003661">
    <property type="entry name" value="HisK_dim/P_dom"/>
</dbReference>
<evidence type="ECO:0000256" key="9">
    <source>
        <dbReference type="SAM" id="Phobius"/>
    </source>
</evidence>
<keyword evidence="4" id="KW-0808">Transferase</keyword>
<dbReference type="InterPro" id="IPR005467">
    <property type="entry name" value="His_kinase_dom"/>
</dbReference>
<dbReference type="CDD" id="cd00075">
    <property type="entry name" value="HATPase"/>
    <property type="match status" value="1"/>
</dbReference>
<keyword evidence="9" id="KW-0472">Membrane</keyword>
<dbReference type="eggNOG" id="COG4191">
    <property type="taxonomic scope" value="Bacteria"/>
</dbReference>
<evidence type="ECO:0000256" key="8">
    <source>
        <dbReference type="ARBA" id="ARBA00023012"/>
    </source>
</evidence>
<dbReference type="SMART" id="SM00388">
    <property type="entry name" value="HisKA"/>
    <property type="match status" value="1"/>
</dbReference>
<keyword evidence="3" id="KW-0597">Phosphoprotein</keyword>
<dbReference type="EMBL" id="CP002347">
    <property type="protein sequence ID" value="ADR18554.1"/>
    <property type="molecule type" value="Genomic_DNA"/>
</dbReference>
<dbReference type="STRING" id="768670.Calni_0642"/>